<evidence type="ECO:0000313" key="14">
    <source>
        <dbReference type="EMBL" id="NJR78934.1"/>
    </source>
</evidence>
<dbReference type="SUPFAM" id="SSF63737">
    <property type="entry name" value="Leukotriene A4 hydrolase N-terminal domain"/>
    <property type="match status" value="1"/>
</dbReference>
<dbReference type="SUPFAM" id="SSF55486">
    <property type="entry name" value="Metalloproteases ('zincins'), catalytic domain"/>
    <property type="match status" value="1"/>
</dbReference>
<sequence>MKTHWWLAATAAMAFGVPVAAQAPRATPAAAVPQGRLPEGVRPTAYRLELTVLPDAKAFSGRAEIDVTLAKAQRSFFLHGLGLTVSRVVALVDGAEVAGTYAEVDPSGVARLDFGRALPAGRTTLTFEYTAPFMTGSEGLYHAKVGDDWYAWTQMEPIDARRMFPGFDEPRFKTPFTLGVTTRKSLKVFANTPEVRTTPAADGTVRHEFAASRPLPTYLVAIAVGDFDVVENDAPGNAVRPKTLPYRVIATKGQKARLATAAAEGPKILALHEDYFGSRYPFEKLDQIAGPVMQGAMENAGLITYGDTLLLLSPDAPASQRRSFGMVVAHEMAHQWFGDLVTPMWWNDLWLNESFAEWAGNRVGEIWDPKLGTGVAQMAEALDAMETDSRSIGRPIRQPIERNAQIASAFDAITYQKGGQVLTMVERYLGEDKFRDGVRHHLTRFAYGNATAEDFFASMAKGSGDPGVVPLFQSFVNQTGVPVVTVRPGSGGGWRLTQARYRPIGVAAGKPQRWTLPFCVRQDADTRCTLMRGPGATMRLSGAGVAVPNAGGAGYYRYSLPAAQWSALTAASAGLPAREALAFADSLYADFAAGNAPFALVVEATRALAAHPDRQAATKLPEWLDTLAVTTLSPEAGAGVERLVGGLYAPRLAQLGLDPRRGAYAGEETDRAQSRRAFAGLMATTARDAGTRATLAKAAERAVAGDADALDPTYRSLAFAVAVQDRDAAFMERLKTQLAKSEDPLFRSNALAGLMAADTAEKVRRALGYAQDAGGGLQTLERQQLMNGLAARPVGRDILFDLFRTDWDRMTADVPSFRRSRLPLLFASYCDAGKAAEVDALFRPRLKTLGANELELNQSVETIRICAALKTARGAQMEAALR</sequence>
<evidence type="ECO:0000256" key="6">
    <source>
        <dbReference type="ARBA" id="ARBA00022801"/>
    </source>
</evidence>
<dbReference type="EMBL" id="JAAVJH010000005">
    <property type="protein sequence ID" value="NJR78934.1"/>
    <property type="molecule type" value="Genomic_DNA"/>
</dbReference>
<comment type="caution">
    <text evidence="14">The sequence shown here is derived from an EMBL/GenBank/DDBJ whole genome shotgun (WGS) entry which is preliminary data.</text>
</comment>
<evidence type="ECO:0000256" key="3">
    <source>
        <dbReference type="ARBA" id="ARBA00022438"/>
    </source>
</evidence>
<evidence type="ECO:0000256" key="2">
    <source>
        <dbReference type="ARBA" id="ARBA00010136"/>
    </source>
</evidence>
<feature type="domain" description="ERAP1-like C-terminal" evidence="12">
    <location>
        <begin position="547"/>
        <end position="864"/>
    </location>
</feature>
<dbReference type="CDD" id="cd09601">
    <property type="entry name" value="M1_APN-Q_like"/>
    <property type="match status" value="1"/>
</dbReference>
<gene>
    <name evidence="14" type="ORF">HBH26_10075</name>
</gene>
<keyword evidence="3 9" id="KW-0031">Aminopeptidase</keyword>
<dbReference type="RefSeq" id="WP_168134465.1">
    <property type="nucleotide sequence ID" value="NZ_JAAVJH010000005.1"/>
</dbReference>
<evidence type="ECO:0000259" key="11">
    <source>
        <dbReference type="Pfam" id="PF01433"/>
    </source>
</evidence>
<keyword evidence="5 9" id="KW-0479">Metal-binding</keyword>
<evidence type="ECO:0000313" key="15">
    <source>
        <dbReference type="Proteomes" id="UP000732399"/>
    </source>
</evidence>
<dbReference type="EC" id="3.4.11.-" evidence="9"/>
<comment type="cofactor">
    <cofactor evidence="9">
        <name>Zn(2+)</name>
        <dbReference type="ChEBI" id="CHEBI:29105"/>
    </cofactor>
    <text evidence="9">Binds 1 zinc ion per subunit.</text>
</comment>
<dbReference type="InterPro" id="IPR042097">
    <property type="entry name" value="Aminopeptidase_N-like_N_sf"/>
</dbReference>
<dbReference type="InterPro" id="IPR027268">
    <property type="entry name" value="Peptidase_M4/M1_CTD_sf"/>
</dbReference>
<protein>
    <recommendedName>
        <fullName evidence="9">Aminopeptidase</fullName>
        <ecNumber evidence="9">3.4.11.-</ecNumber>
    </recommendedName>
</protein>
<feature type="signal peptide" evidence="10">
    <location>
        <begin position="1"/>
        <end position="23"/>
    </location>
</feature>
<dbReference type="InterPro" id="IPR050344">
    <property type="entry name" value="Peptidase_M1_aminopeptidases"/>
</dbReference>
<dbReference type="InterPro" id="IPR045357">
    <property type="entry name" value="Aminopeptidase_N-like_N"/>
</dbReference>
<evidence type="ECO:0000256" key="9">
    <source>
        <dbReference type="RuleBase" id="RU364040"/>
    </source>
</evidence>
<dbReference type="PANTHER" id="PTHR11533:SF174">
    <property type="entry name" value="PUROMYCIN-SENSITIVE AMINOPEPTIDASE-RELATED"/>
    <property type="match status" value="1"/>
</dbReference>
<evidence type="ECO:0000256" key="5">
    <source>
        <dbReference type="ARBA" id="ARBA00022723"/>
    </source>
</evidence>
<dbReference type="PANTHER" id="PTHR11533">
    <property type="entry name" value="PROTEASE M1 ZINC METALLOPROTEASE"/>
    <property type="match status" value="1"/>
</dbReference>
<keyword evidence="7 9" id="KW-0862">Zinc</keyword>
<evidence type="ECO:0000256" key="10">
    <source>
        <dbReference type="SAM" id="SignalP"/>
    </source>
</evidence>
<dbReference type="InterPro" id="IPR001930">
    <property type="entry name" value="Peptidase_M1"/>
</dbReference>
<evidence type="ECO:0000256" key="7">
    <source>
        <dbReference type="ARBA" id="ARBA00022833"/>
    </source>
</evidence>
<reference evidence="14 15" key="1">
    <citation type="submission" date="2020-03" db="EMBL/GenBank/DDBJ databases">
        <authorList>
            <person name="Wang L."/>
            <person name="He N."/>
            <person name="Li Y."/>
            <person name="Fang Y."/>
            <person name="Zhang F."/>
        </authorList>
    </citation>
    <scope>NUCLEOTIDE SEQUENCE [LARGE SCALE GENOMIC DNA]</scope>
    <source>
        <strain evidence="14 15">36D10-4-7</strain>
    </source>
</reference>
<organism evidence="14 15">
    <name type="scientific">Sphingomonas corticis</name>
    <dbReference type="NCBI Taxonomy" id="2722791"/>
    <lineage>
        <taxon>Bacteria</taxon>
        <taxon>Pseudomonadati</taxon>
        <taxon>Pseudomonadota</taxon>
        <taxon>Alphaproteobacteria</taxon>
        <taxon>Sphingomonadales</taxon>
        <taxon>Sphingomonadaceae</taxon>
        <taxon>Sphingomonas</taxon>
    </lineage>
</organism>
<keyword evidence="15" id="KW-1185">Reference proteome</keyword>
<keyword evidence="6 9" id="KW-0378">Hydrolase</keyword>
<feature type="domain" description="Aminopeptidase N-like N-terminal" evidence="13">
    <location>
        <begin position="43"/>
        <end position="219"/>
    </location>
</feature>
<dbReference type="InterPro" id="IPR014782">
    <property type="entry name" value="Peptidase_M1_dom"/>
</dbReference>
<comment type="catalytic activity">
    <reaction evidence="1">
        <text>Release of an N-terminal amino acid, Xaa-|-Yaa- from a peptide, amide or arylamide. Xaa is preferably Ala, but may be most amino acids including Pro (slow action). When a terminal hydrophobic residue is followed by a prolyl residue, the two may be released as an intact Xaa-Pro dipeptide.</text>
        <dbReference type="EC" id="3.4.11.2"/>
    </reaction>
</comment>
<dbReference type="Gene3D" id="1.10.390.10">
    <property type="entry name" value="Neutral Protease Domain 2"/>
    <property type="match status" value="1"/>
</dbReference>
<evidence type="ECO:0000256" key="1">
    <source>
        <dbReference type="ARBA" id="ARBA00000098"/>
    </source>
</evidence>
<dbReference type="Pfam" id="PF17900">
    <property type="entry name" value="Peptidase_M1_N"/>
    <property type="match status" value="1"/>
</dbReference>
<name>A0ABX1CLW9_9SPHN</name>
<feature type="chain" id="PRO_5047308139" description="Aminopeptidase" evidence="10">
    <location>
        <begin position="24"/>
        <end position="882"/>
    </location>
</feature>
<evidence type="ECO:0000259" key="13">
    <source>
        <dbReference type="Pfam" id="PF17900"/>
    </source>
</evidence>
<accession>A0ABX1CLW9</accession>
<dbReference type="Proteomes" id="UP000732399">
    <property type="component" value="Unassembled WGS sequence"/>
</dbReference>
<dbReference type="PRINTS" id="PR00756">
    <property type="entry name" value="ALADIPTASE"/>
</dbReference>
<keyword evidence="10" id="KW-0732">Signal</keyword>
<feature type="domain" description="Peptidase M1 membrane alanine aminopeptidase" evidence="11">
    <location>
        <begin position="266"/>
        <end position="464"/>
    </location>
</feature>
<dbReference type="InterPro" id="IPR024571">
    <property type="entry name" value="ERAP1-like_C_dom"/>
</dbReference>
<dbReference type="Gene3D" id="2.60.40.1730">
    <property type="entry name" value="tricorn interacting facor f3 domain"/>
    <property type="match status" value="1"/>
</dbReference>
<evidence type="ECO:0000256" key="4">
    <source>
        <dbReference type="ARBA" id="ARBA00022670"/>
    </source>
</evidence>
<comment type="similarity">
    <text evidence="2 9">Belongs to the peptidase M1 family.</text>
</comment>
<dbReference type="Pfam" id="PF11838">
    <property type="entry name" value="ERAP1_C"/>
    <property type="match status" value="1"/>
</dbReference>
<keyword evidence="8 9" id="KW-0482">Metalloprotease</keyword>
<proteinExistence type="inferred from homology"/>
<dbReference type="Pfam" id="PF01433">
    <property type="entry name" value="Peptidase_M1"/>
    <property type="match status" value="1"/>
</dbReference>
<keyword evidence="4 9" id="KW-0645">Protease</keyword>
<evidence type="ECO:0000256" key="8">
    <source>
        <dbReference type="ARBA" id="ARBA00023049"/>
    </source>
</evidence>
<dbReference type="Gene3D" id="1.25.50.20">
    <property type="match status" value="1"/>
</dbReference>
<dbReference type="InterPro" id="IPR034016">
    <property type="entry name" value="M1_APN-typ"/>
</dbReference>
<evidence type="ECO:0000259" key="12">
    <source>
        <dbReference type="Pfam" id="PF11838"/>
    </source>
</evidence>